<evidence type="ECO:0000313" key="2">
    <source>
        <dbReference type="Proteomes" id="UP000011514"/>
    </source>
</evidence>
<dbReference type="PATRIC" id="fig|1227484.4.peg.1855"/>
<dbReference type="OrthoDB" id="327028at2157"/>
<sequence>MNDSTADVAETLFENRSEHSTYRVTLDDDRMFEVTCDDFEYDPAEGYGEGYLRFTIEFPDAPDLNLEPDRYATEMGEVSVVEMDDGWGTPILSAAVQYVEDGELVQWEYPTLGTIATVEEVTE</sequence>
<dbReference type="STRING" id="1227484.C471_09290"/>
<comment type="caution">
    <text evidence="1">The sequence shown here is derived from an EMBL/GenBank/DDBJ whole genome shotgun (WGS) entry which is preliminary data.</text>
</comment>
<reference evidence="1 2" key="1">
    <citation type="journal article" date="2014" name="PLoS Genet.">
        <title>Phylogenetically driven sequencing of extremely halophilic archaea reveals strategies for static and dynamic osmo-response.</title>
        <authorList>
            <person name="Becker E.A."/>
            <person name="Seitzer P.M."/>
            <person name="Tritt A."/>
            <person name="Larsen D."/>
            <person name="Krusor M."/>
            <person name="Yao A.I."/>
            <person name="Wu D."/>
            <person name="Madern D."/>
            <person name="Eisen J.A."/>
            <person name="Darling A.E."/>
            <person name="Facciotti M.T."/>
        </authorList>
    </citation>
    <scope>NUCLEOTIDE SEQUENCE [LARGE SCALE GENOMIC DNA]</scope>
    <source>
        <strain evidence="1 2">DSM 1137</strain>
    </source>
</reference>
<dbReference type="Proteomes" id="UP000011514">
    <property type="component" value="Unassembled WGS sequence"/>
</dbReference>
<dbReference type="EMBL" id="AOJE01000051">
    <property type="protein sequence ID" value="ELZ38753.1"/>
    <property type="molecule type" value="Genomic_DNA"/>
</dbReference>
<protein>
    <submittedName>
        <fullName evidence="1">Uncharacterized protein</fullName>
    </submittedName>
</protein>
<name>M0DVA0_9EURY</name>
<dbReference type="AlphaFoldDB" id="M0DVA0"/>
<evidence type="ECO:0000313" key="1">
    <source>
        <dbReference type="EMBL" id="ELZ38753.1"/>
    </source>
</evidence>
<accession>M0DVA0</accession>
<proteinExistence type="predicted"/>
<gene>
    <name evidence="1" type="ORF">C471_09290</name>
</gene>
<dbReference type="RefSeq" id="WP_004048489.1">
    <property type="nucleotide sequence ID" value="NZ_AOJE01000051.1"/>
</dbReference>
<organism evidence="1 2">
    <name type="scientific">Halorubrum saccharovorum DSM 1137</name>
    <dbReference type="NCBI Taxonomy" id="1227484"/>
    <lineage>
        <taxon>Archaea</taxon>
        <taxon>Methanobacteriati</taxon>
        <taxon>Methanobacteriota</taxon>
        <taxon>Stenosarchaea group</taxon>
        <taxon>Halobacteria</taxon>
        <taxon>Halobacteriales</taxon>
        <taxon>Haloferacaceae</taxon>
        <taxon>Halorubrum</taxon>
    </lineage>
</organism>
<keyword evidence="2" id="KW-1185">Reference proteome</keyword>